<comment type="caution">
    <text evidence="1">The sequence shown here is derived from an EMBL/GenBank/DDBJ whole genome shotgun (WGS) entry which is preliminary data.</text>
</comment>
<sequence>MKELKSSVEFTEDKSDDKEETNESLDEGMMMSNESADKIRDEMKDLKNEASEKEKEISKVGEAMLMMMDTLQKKADDIENIAETSLDRQKQLFDSHIAALNVLESLSRFQSQVLEESRGILQQLIEVGHSQQQELIQRQQELKQAHGHLVEHSKSISAAKETFESKQASMFLTIDRLFNLHDAILLQSHVIKGAKSCSTECHSYLPSRLLLLYIIGLLHVFAFTFTAALFG</sequence>
<keyword evidence="2" id="KW-1185">Reference proteome</keyword>
<protein>
    <submittedName>
        <fullName evidence="1">Uncharacterized protein</fullName>
    </submittedName>
</protein>
<proteinExistence type="predicted"/>
<evidence type="ECO:0000313" key="1">
    <source>
        <dbReference type="EMBL" id="KAI3700853.1"/>
    </source>
</evidence>
<dbReference type="EMBL" id="CM042016">
    <property type="protein sequence ID" value="KAI3700853.1"/>
    <property type="molecule type" value="Genomic_DNA"/>
</dbReference>
<evidence type="ECO:0000313" key="2">
    <source>
        <dbReference type="Proteomes" id="UP001055811"/>
    </source>
</evidence>
<accession>A0ACB8ZTG5</accession>
<reference evidence="1 2" key="2">
    <citation type="journal article" date="2022" name="Mol. Ecol. Resour.">
        <title>The genomes of chicory, endive, great burdock and yacon provide insights into Asteraceae paleo-polyploidization history and plant inulin production.</title>
        <authorList>
            <person name="Fan W."/>
            <person name="Wang S."/>
            <person name="Wang H."/>
            <person name="Wang A."/>
            <person name="Jiang F."/>
            <person name="Liu H."/>
            <person name="Zhao H."/>
            <person name="Xu D."/>
            <person name="Zhang Y."/>
        </authorList>
    </citation>
    <scope>NUCLEOTIDE SEQUENCE [LARGE SCALE GENOMIC DNA]</scope>
    <source>
        <strain evidence="2">cv. Punajuju</strain>
        <tissue evidence="1">Leaves</tissue>
    </source>
</reference>
<dbReference type="Proteomes" id="UP001055811">
    <property type="component" value="Linkage Group LG08"/>
</dbReference>
<name>A0ACB8ZTG5_CICIN</name>
<gene>
    <name evidence="1" type="ORF">L2E82_45493</name>
</gene>
<organism evidence="1 2">
    <name type="scientific">Cichorium intybus</name>
    <name type="common">Chicory</name>
    <dbReference type="NCBI Taxonomy" id="13427"/>
    <lineage>
        <taxon>Eukaryota</taxon>
        <taxon>Viridiplantae</taxon>
        <taxon>Streptophyta</taxon>
        <taxon>Embryophyta</taxon>
        <taxon>Tracheophyta</taxon>
        <taxon>Spermatophyta</taxon>
        <taxon>Magnoliopsida</taxon>
        <taxon>eudicotyledons</taxon>
        <taxon>Gunneridae</taxon>
        <taxon>Pentapetalae</taxon>
        <taxon>asterids</taxon>
        <taxon>campanulids</taxon>
        <taxon>Asterales</taxon>
        <taxon>Asteraceae</taxon>
        <taxon>Cichorioideae</taxon>
        <taxon>Cichorieae</taxon>
        <taxon>Cichoriinae</taxon>
        <taxon>Cichorium</taxon>
    </lineage>
</organism>
<reference evidence="2" key="1">
    <citation type="journal article" date="2022" name="Mol. Ecol. Resour.">
        <title>The genomes of chicory, endive, great burdock and yacon provide insights into Asteraceae palaeo-polyploidization history and plant inulin production.</title>
        <authorList>
            <person name="Fan W."/>
            <person name="Wang S."/>
            <person name="Wang H."/>
            <person name="Wang A."/>
            <person name="Jiang F."/>
            <person name="Liu H."/>
            <person name="Zhao H."/>
            <person name="Xu D."/>
            <person name="Zhang Y."/>
        </authorList>
    </citation>
    <scope>NUCLEOTIDE SEQUENCE [LARGE SCALE GENOMIC DNA]</scope>
    <source>
        <strain evidence="2">cv. Punajuju</strain>
    </source>
</reference>